<gene>
    <name evidence="6" type="ordered locus">Desru_2946</name>
</gene>
<evidence type="ECO:0000256" key="1">
    <source>
        <dbReference type="ARBA" id="ARBA00022737"/>
    </source>
</evidence>
<feature type="domain" description="DUF6531" evidence="4">
    <location>
        <begin position="65"/>
        <end position="104"/>
    </location>
</feature>
<dbReference type="InterPro" id="IPR045351">
    <property type="entry name" value="DUF6531"/>
</dbReference>
<dbReference type="OrthoDB" id="513777at2"/>
<dbReference type="PANTHER" id="PTHR32305:SF15">
    <property type="entry name" value="PROTEIN RHSA-RELATED"/>
    <property type="match status" value="1"/>
</dbReference>
<dbReference type="NCBIfam" id="TIGR01643">
    <property type="entry name" value="YD_repeat_2x"/>
    <property type="match status" value="4"/>
</dbReference>
<reference evidence="7" key="1">
    <citation type="submission" date="2011-05" db="EMBL/GenBank/DDBJ databases">
        <title>Complete sequence of Desulfotomaculum ruminis DSM 2154.</title>
        <authorList>
            <person name="Lucas S."/>
            <person name="Copeland A."/>
            <person name="Lapidus A."/>
            <person name="Cheng J.-F."/>
            <person name="Goodwin L."/>
            <person name="Pitluck S."/>
            <person name="Lu M."/>
            <person name="Detter J.C."/>
            <person name="Han C."/>
            <person name="Tapia R."/>
            <person name="Land M."/>
            <person name="Hauser L."/>
            <person name="Kyrpides N."/>
            <person name="Ivanova N."/>
            <person name="Mikhailova N."/>
            <person name="Pagani I."/>
            <person name="Stams A.J.M."/>
            <person name="Plugge C.M."/>
            <person name="Muyzer G."/>
            <person name="Kuever J."/>
            <person name="Parshina S.N."/>
            <person name="Ivanova A.E."/>
            <person name="Nazina T.N."/>
            <person name="Brambilla E."/>
            <person name="Spring S."/>
            <person name="Klenk H.-P."/>
            <person name="Woyke T."/>
        </authorList>
    </citation>
    <scope>NUCLEOTIDE SEQUENCE [LARGE SCALE GENOMIC DNA]</scope>
    <source>
        <strain evidence="7">ATCC 23193 / DSM 2154 / NCIB 8452 / DL</strain>
    </source>
</reference>
<dbReference type="InterPro" id="IPR031325">
    <property type="entry name" value="RHS_repeat"/>
</dbReference>
<keyword evidence="7" id="KW-1185">Reference proteome</keyword>
<dbReference type="STRING" id="696281.Desru_2946"/>
<dbReference type="Gene3D" id="2.180.10.10">
    <property type="entry name" value="RHS repeat-associated core"/>
    <property type="match status" value="3"/>
</dbReference>
<dbReference type="KEGG" id="dru:Desru_2946"/>
<evidence type="ECO:0000313" key="6">
    <source>
        <dbReference type="EMBL" id="AEG61159.1"/>
    </source>
</evidence>
<feature type="domain" description="Teneurin-like YD-shell" evidence="5">
    <location>
        <begin position="1194"/>
        <end position="1470"/>
    </location>
</feature>
<proteinExistence type="predicted"/>
<name>F6DT54_DESRL</name>
<dbReference type="Pfam" id="PF05593">
    <property type="entry name" value="RHS_repeat"/>
    <property type="match status" value="1"/>
</dbReference>
<feature type="compositionally biased region" description="Low complexity" evidence="2">
    <location>
        <begin position="1528"/>
        <end position="1542"/>
    </location>
</feature>
<dbReference type="Proteomes" id="UP000009234">
    <property type="component" value="Chromosome"/>
</dbReference>
<evidence type="ECO:0000313" key="7">
    <source>
        <dbReference type="Proteomes" id="UP000009234"/>
    </source>
</evidence>
<dbReference type="InterPro" id="IPR050708">
    <property type="entry name" value="T6SS_VgrG/RHS"/>
</dbReference>
<evidence type="ECO:0000256" key="3">
    <source>
        <dbReference type="SAM" id="SignalP"/>
    </source>
</evidence>
<dbReference type="EMBL" id="CP002780">
    <property type="protein sequence ID" value="AEG61159.1"/>
    <property type="molecule type" value="Genomic_DNA"/>
</dbReference>
<dbReference type="HOGENOM" id="CLU_001806_0_0_9"/>
<dbReference type="PANTHER" id="PTHR32305">
    <property type="match status" value="1"/>
</dbReference>
<dbReference type="InterPro" id="IPR006530">
    <property type="entry name" value="YD"/>
</dbReference>
<dbReference type="Pfam" id="PF20148">
    <property type="entry name" value="DUF6531"/>
    <property type="match status" value="1"/>
</dbReference>
<evidence type="ECO:0000259" key="4">
    <source>
        <dbReference type="Pfam" id="PF20148"/>
    </source>
</evidence>
<protein>
    <submittedName>
        <fullName evidence="6">YD repeat protein</fullName>
    </submittedName>
</protein>
<keyword evidence="1" id="KW-0677">Repeat</keyword>
<dbReference type="InterPro" id="IPR022385">
    <property type="entry name" value="Rhs_assc_core"/>
</dbReference>
<feature type="signal peptide" evidence="3">
    <location>
        <begin position="1"/>
        <end position="28"/>
    </location>
</feature>
<accession>F6DT54</accession>
<dbReference type="eggNOG" id="COG3209">
    <property type="taxonomic scope" value="Bacteria"/>
</dbReference>
<sequence length="1690" mass="190885">MMNKLLKGIKTVFFSLLIVILISQTAYASVNIQQLEGVINGLVTPQQVNEVKKPQLNDRNNTTELVDPMTGSLTLKQTDVTLPGKDGLDLSIARIYNSSQAEIGTKRVKVTSSSESWTESYSAYYADITTYDKINKRWGTKTVGPYSTSSQAVSVAESYLNDTSNPNIYYYSYRIYYNSQVIYYESYTVTTQNYPDKYNYLRSRYDIGNGWSLAFPSVQIEENNGSKELFFHDGTGATYRVRMTPDTTDSNLENYQGKDVQFLQDNASYSNGQVSSQYVFVNSDQRKTYFAADGRIIGVKDRFGNQIKFTHINRSIHGVNYPFISQIVDSIGRTIDFTYENTINTSESENIFIKVNDPAKSKNLSIKYNKQRIVVNRVDTGQTWYDVRLYSVTDPEGFETKYNYDFPETKFMYTTKNLSSSQAYTTLAWLKDVWYPHSKSTYNYEGPVLRNLGPDGAYQGYRVKSRYDQERRYDPNTGQASTSGDLNHIDYQYVNDYTGYPTYPWDEALPESYQFSSEATAAGTSLKSKAVFNGAKQKLRTETTASNGEKKIISHLAYDANYKFKPTRTEIAEYSSGGTSNKLYIDQTYNDWGGLSSETQPLTQEQLNNPSIKALYTTTYQYHPTYKFLTERKWYQNTSTLRTETTIFNDLGRILTATNPNGETTNYAYSNTSEGDQVTITKSLENGKTARTIMIYGTEAKLAFPTIIKEFYTDAGGSSKETKTTRTYNLLLGLPQTETDNDGKTTTYTYDNLARVTSIKLPNYSTVDSNSDKKTYEVEQKFEYDYATSAFFDATNKNLIGTGITSYTLYKDLATGTTNKYDELETFYDGFGNLRLQDLWDYQRGAWVIQSQYHYDDLTRPNYVVDAEGNSSTYAYNPWGGLYRTVDPLGNVYQTDYELIPRKQTSYFMANGTTTKQNVVETYLDQWGQVIQKKAFPSWPNTVGAISENYTYDIAGNILTHTDPNNGTTTYSYDKLDRLQQIRDPLNQVTEYGYTALGELRTIKQTDGTKSWVTSREYDELARLTKKIAPSSAAEPFAYNALGLLEQRKDLNQNTFHYTYDAHWREITKNGPTSSFAYTYYNPLGVSWIEQLSNSQLVRLQGFNYNPKGQIDYSVLYNEVYEHKTYFSYDKVGNLTGVQDPFSHTTLYGYNKNRLTRVQTNGSASSNTSDEVNAKYEYYPNGMLKSVTYPKLKDGSYLKTSYEYNDLNRLTKLTSTKGAQTLSQYAYSYDNNGNITGITDALGTTTYIYDKLDRLIEIQRPDGKITQYAYDVRGNRSTVKNDTWSINLENTDYAYNEWDQLTSVQTGTNAAAFQYGPTGLRTKKVTPTETTRYHYNNQGEVIAESDASNTLTANYVWGPDRVLVKKEPNGKEYYYLYNGHGDVSQIIDSDGNIVNEYRYDEWGNILSQTEQVKNPFKYAGEIYDAETGLYYLRARYYDPSIGRFINKDSYEGDIVNPLTFNLYAYCANNPLLYIDPSGHKYVYNRFGEIIGTNVGDDYTDYSQAATNTSGGGDRVYKPWNGGTGSSGTGSVNSSSSVTKSSSDISRYSSGKVAATLIGPLPDAKPELLLLFPGGNFANLIKGAGSAANTVANLGKSYGKFGTVVKNPGIKITDFSTHGVNQAITRGVTTNIIKRTIDNPTVVLSQRGGNAFAYVSRDAVVVVDKAGKIITTYGKNHFDTIVNQVLKEAMK</sequence>
<dbReference type="InterPro" id="IPR056823">
    <property type="entry name" value="TEN-like_YD-shell"/>
</dbReference>
<feature type="region of interest" description="Disordered" evidence="2">
    <location>
        <begin position="1506"/>
        <end position="1543"/>
    </location>
</feature>
<dbReference type="NCBIfam" id="TIGR03696">
    <property type="entry name" value="Rhs_assc_core"/>
    <property type="match status" value="1"/>
</dbReference>
<dbReference type="Pfam" id="PF25023">
    <property type="entry name" value="TEN_YD-shell"/>
    <property type="match status" value="2"/>
</dbReference>
<evidence type="ECO:0000256" key="2">
    <source>
        <dbReference type="SAM" id="MobiDB-lite"/>
    </source>
</evidence>
<organism evidence="6 7">
    <name type="scientific">Desulforamulus ruminis (strain ATCC 23193 / DSM 2154 / NCIMB 8452 / DL)</name>
    <name type="common">Desulfotomaculum ruminis</name>
    <dbReference type="NCBI Taxonomy" id="696281"/>
    <lineage>
        <taxon>Bacteria</taxon>
        <taxon>Bacillati</taxon>
        <taxon>Bacillota</taxon>
        <taxon>Clostridia</taxon>
        <taxon>Eubacteriales</taxon>
        <taxon>Peptococcaceae</taxon>
        <taxon>Desulforamulus</taxon>
    </lineage>
</organism>
<evidence type="ECO:0000259" key="5">
    <source>
        <dbReference type="Pfam" id="PF25023"/>
    </source>
</evidence>
<keyword evidence="3" id="KW-0732">Signal</keyword>
<reference evidence="6 7" key="2">
    <citation type="journal article" date="2012" name="Stand. Genomic Sci.">
        <title>Complete genome sequence of the sulfate-reducing firmicute Desulfotomaculum ruminis type strain (DL(T)).</title>
        <authorList>
            <person name="Spring S."/>
            <person name="Visser M."/>
            <person name="Lu M."/>
            <person name="Copeland A."/>
            <person name="Lapidus A."/>
            <person name="Lucas S."/>
            <person name="Cheng J.F."/>
            <person name="Han C."/>
            <person name="Tapia R."/>
            <person name="Goodwin L.A."/>
            <person name="Pitluck S."/>
            <person name="Ivanova N."/>
            <person name="Land M."/>
            <person name="Hauser L."/>
            <person name="Larimer F."/>
            <person name="Rohde M."/>
            <person name="Goker M."/>
            <person name="Detter J.C."/>
            <person name="Kyrpides N.C."/>
            <person name="Woyke T."/>
            <person name="Schaap P.J."/>
            <person name="Plugge C.M."/>
            <person name="Muyzer G."/>
            <person name="Kuever J."/>
            <person name="Pereira I.A."/>
            <person name="Parshina S.N."/>
            <person name="Bernier-Latmani R."/>
            <person name="Stams A.J."/>
            <person name="Klenk H.P."/>
        </authorList>
    </citation>
    <scope>NUCLEOTIDE SEQUENCE [LARGE SCALE GENOMIC DNA]</scope>
    <source>
        <strain evidence="7">ATCC 23193 / DSM 2154 / NCIB 8452 / DL</strain>
    </source>
</reference>
<feature type="domain" description="Teneurin-like YD-shell" evidence="5">
    <location>
        <begin position="946"/>
        <end position="1110"/>
    </location>
</feature>
<feature type="chain" id="PRO_5003335109" evidence="3">
    <location>
        <begin position="29"/>
        <end position="1690"/>
    </location>
</feature>